<dbReference type="AlphaFoldDB" id="A0A0A9FCT7"/>
<reference evidence="1" key="1">
    <citation type="submission" date="2014-09" db="EMBL/GenBank/DDBJ databases">
        <authorList>
            <person name="Magalhaes I.L.F."/>
            <person name="Oliveira U."/>
            <person name="Santos F.R."/>
            <person name="Vidigal T.H.D.A."/>
            <person name="Brescovit A.D."/>
            <person name="Santos A.J."/>
        </authorList>
    </citation>
    <scope>NUCLEOTIDE SEQUENCE</scope>
    <source>
        <tissue evidence="1">Shoot tissue taken approximately 20 cm above the soil surface</tissue>
    </source>
</reference>
<keyword evidence="1" id="KW-0804">Transcription</keyword>
<keyword evidence="1" id="KW-0240">DNA-directed RNA polymerase</keyword>
<accession>A0A0A9FCT7</accession>
<dbReference type="GO" id="GO:0000428">
    <property type="term" value="C:DNA-directed RNA polymerase complex"/>
    <property type="evidence" value="ECO:0007669"/>
    <property type="project" value="UniProtKB-KW"/>
</dbReference>
<reference evidence="1" key="2">
    <citation type="journal article" date="2015" name="Data Brief">
        <title>Shoot transcriptome of the giant reed, Arundo donax.</title>
        <authorList>
            <person name="Barrero R.A."/>
            <person name="Guerrero F.D."/>
            <person name="Moolhuijzen P."/>
            <person name="Goolsby J.A."/>
            <person name="Tidwell J."/>
            <person name="Bellgard S.E."/>
            <person name="Bellgard M.I."/>
        </authorList>
    </citation>
    <scope>NUCLEOTIDE SEQUENCE</scope>
    <source>
        <tissue evidence="1">Shoot tissue taken approximately 20 cm above the soil surface</tissue>
    </source>
</reference>
<protein>
    <submittedName>
        <fullName evidence="1">DNA-directed RNA polymerase III subunit, putative</fullName>
    </submittedName>
</protein>
<proteinExistence type="predicted"/>
<organism evidence="1">
    <name type="scientific">Arundo donax</name>
    <name type="common">Giant reed</name>
    <name type="synonym">Donax arundinaceus</name>
    <dbReference type="NCBI Taxonomy" id="35708"/>
    <lineage>
        <taxon>Eukaryota</taxon>
        <taxon>Viridiplantae</taxon>
        <taxon>Streptophyta</taxon>
        <taxon>Embryophyta</taxon>
        <taxon>Tracheophyta</taxon>
        <taxon>Spermatophyta</taxon>
        <taxon>Magnoliopsida</taxon>
        <taxon>Liliopsida</taxon>
        <taxon>Poales</taxon>
        <taxon>Poaceae</taxon>
        <taxon>PACMAD clade</taxon>
        <taxon>Arundinoideae</taxon>
        <taxon>Arundineae</taxon>
        <taxon>Arundo</taxon>
    </lineage>
</organism>
<sequence length="43" mass="4925">MTQTFIFGTLAFVLARPQYKWITNSKKSRPTFAALPIALIRLL</sequence>
<name>A0A0A9FCT7_ARUDO</name>
<dbReference type="EMBL" id="GBRH01187769">
    <property type="protein sequence ID" value="JAE10127.1"/>
    <property type="molecule type" value="Transcribed_RNA"/>
</dbReference>
<evidence type="ECO:0000313" key="1">
    <source>
        <dbReference type="EMBL" id="JAE10127.1"/>
    </source>
</evidence>